<evidence type="ECO:0000256" key="1">
    <source>
        <dbReference type="SAM" id="MobiDB-lite"/>
    </source>
</evidence>
<evidence type="ECO:0000313" key="2">
    <source>
        <dbReference type="EMBL" id="CCD46679.1"/>
    </source>
</evidence>
<dbReference type="EMBL" id="FQ790282">
    <property type="protein sequence ID" value="CCD46679.1"/>
    <property type="molecule type" value="Genomic_DNA"/>
</dbReference>
<gene>
    <name evidence="2" type="ORF">BofuT4_uP042900.1</name>
</gene>
<sequence length="80" mass="8748">MWMEREENMSLGMGRVVTGPARQPRTHTLSSKTPTITQSLPGGGSEILAEAKVANDRQNGLRSPRGVGCRLYFVDYGTQP</sequence>
<feature type="region of interest" description="Disordered" evidence="1">
    <location>
        <begin position="1"/>
        <end position="43"/>
    </location>
</feature>
<dbReference type="AlphaFoldDB" id="G2Y1Y9"/>
<feature type="compositionally biased region" description="Polar residues" evidence="1">
    <location>
        <begin position="26"/>
        <end position="40"/>
    </location>
</feature>
<dbReference type="InParanoid" id="G2Y1Y9"/>
<name>G2Y1Y9_BOTF4</name>
<dbReference type="Proteomes" id="UP000008177">
    <property type="component" value="Unplaced contigs"/>
</dbReference>
<protein>
    <submittedName>
        <fullName evidence="2">Uncharacterized protein</fullName>
    </submittedName>
</protein>
<organism evidence="2 3">
    <name type="scientific">Botryotinia fuckeliana (strain T4)</name>
    <name type="common">Noble rot fungus</name>
    <name type="synonym">Botrytis cinerea</name>
    <dbReference type="NCBI Taxonomy" id="999810"/>
    <lineage>
        <taxon>Eukaryota</taxon>
        <taxon>Fungi</taxon>
        <taxon>Dikarya</taxon>
        <taxon>Ascomycota</taxon>
        <taxon>Pezizomycotina</taxon>
        <taxon>Leotiomycetes</taxon>
        <taxon>Helotiales</taxon>
        <taxon>Sclerotiniaceae</taxon>
        <taxon>Botrytis</taxon>
    </lineage>
</organism>
<evidence type="ECO:0000313" key="3">
    <source>
        <dbReference type="Proteomes" id="UP000008177"/>
    </source>
</evidence>
<proteinExistence type="predicted"/>
<dbReference type="HOGENOM" id="CLU_2589458_0_0_1"/>
<reference evidence="3" key="1">
    <citation type="journal article" date="2011" name="PLoS Genet.">
        <title>Genomic analysis of the necrotrophic fungal pathogens Sclerotinia sclerotiorum and Botrytis cinerea.</title>
        <authorList>
            <person name="Amselem J."/>
            <person name="Cuomo C.A."/>
            <person name="van Kan J.A."/>
            <person name="Viaud M."/>
            <person name="Benito E.P."/>
            <person name="Couloux A."/>
            <person name="Coutinho P.M."/>
            <person name="de Vries R.P."/>
            <person name="Dyer P.S."/>
            <person name="Fillinger S."/>
            <person name="Fournier E."/>
            <person name="Gout L."/>
            <person name="Hahn M."/>
            <person name="Kohn L."/>
            <person name="Lapalu N."/>
            <person name="Plummer K.M."/>
            <person name="Pradier J.M."/>
            <person name="Quevillon E."/>
            <person name="Sharon A."/>
            <person name="Simon A."/>
            <person name="ten Have A."/>
            <person name="Tudzynski B."/>
            <person name="Tudzynski P."/>
            <person name="Wincker P."/>
            <person name="Andrew M."/>
            <person name="Anthouard V."/>
            <person name="Beever R.E."/>
            <person name="Beffa R."/>
            <person name="Benoit I."/>
            <person name="Bouzid O."/>
            <person name="Brault B."/>
            <person name="Chen Z."/>
            <person name="Choquer M."/>
            <person name="Collemare J."/>
            <person name="Cotton P."/>
            <person name="Danchin E.G."/>
            <person name="Da Silva C."/>
            <person name="Gautier A."/>
            <person name="Giraud C."/>
            <person name="Giraud T."/>
            <person name="Gonzalez C."/>
            <person name="Grossetete S."/>
            <person name="Guldener U."/>
            <person name="Henrissat B."/>
            <person name="Howlett B.J."/>
            <person name="Kodira C."/>
            <person name="Kretschmer M."/>
            <person name="Lappartient A."/>
            <person name="Leroch M."/>
            <person name="Levis C."/>
            <person name="Mauceli E."/>
            <person name="Neuveglise C."/>
            <person name="Oeser B."/>
            <person name="Pearson M."/>
            <person name="Poulain J."/>
            <person name="Poussereau N."/>
            <person name="Quesneville H."/>
            <person name="Rascle C."/>
            <person name="Schumacher J."/>
            <person name="Segurens B."/>
            <person name="Sexton A."/>
            <person name="Silva E."/>
            <person name="Sirven C."/>
            <person name="Soanes D.M."/>
            <person name="Talbot N.J."/>
            <person name="Templeton M."/>
            <person name="Yandava C."/>
            <person name="Yarden O."/>
            <person name="Zeng Q."/>
            <person name="Rollins J.A."/>
            <person name="Lebrun M.H."/>
            <person name="Dickman M."/>
        </authorList>
    </citation>
    <scope>NUCLEOTIDE SEQUENCE [LARGE SCALE GENOMIC DNA]</scope>
    <source>
        <strain evidence="3">T4</strain>
    </source>
</reference>
<accession>G2Y1Y9</accession>